<reference evidence="2" key="2">
    <citation type="submission" date="2020-09" db="EMBL/GenBank/DDBJ databases">
        <authorList>
            <person name="Sun Q."/>
            <person name="Kim S."/>
        </authorList>
    </citation>
    <scope>NUCLEOTIDE SEQUENCE</scope>
    <source>
        <strain evidence="2">KCTC 22169</strain>
    </source>
</reference>
<keyword evidence="3" id="KW-1185">Reference proteome</keyword>
<evidence type="ECO:0000313" key="2">
    <source>
        <dbReference type="EMBL" id="GGX57076.1"/>
    </source>
</evidence>
<proteinExistence type="predicted"/>
<keyword evidence="1" id="KW-0472">Membrane</keyword>
<protein>
    <submittedName>
        <fullName evidence="2">Uncharacterized protein</fullName>
    </submittedName>
</protein>
<gene>
    <name evidence="2" type="ORF">GCM10007392_25730</name>
</gene>
<dbReference type="Proteomes" id="UP000626148">
    <property type="component" value="Unassembled WGS sequence"/>
</dbReference>
<accession>A0A918KBF1</accession>
<keyword evidence="1" id="KW-1133">Transmembrane helix</keyword>
<keyword evidence="1" id="KW-0812">Transmembrane</keyword>
<sequence length="60" mass="6456">MSVTLMGQYRPFGVGFAFGVWVGLGWVGFVGQKSVKRYLPLPDVGNGHNDRPGDLSAVFA</sequence>
<comment type="caution">
    <text evidence="2">The sequence shown here is derived from an EMBL/GenBank/DDBJ whole genome shotgun (WGS) entry which is preliminary data.</text>
</comment>
<name>A0A918KBF1_9GAMM</name>
<evidence type="ECO:0000256" key="1">
    <source>
        <dbReference type="SAM" id="Phobius"/>
    </source>
</evidence>
<organism evidence="2 3">
    <name type="scientific">Saccharospirillum salsuginis</name>
    <dbReference type="NCBI Taxonomy" id="418750"/>
    <lineage>
        <taxon>Bacteria</taxon>
        <taxon>Pseudomonadati</taxon>
        <taxon>Pseudomonadota</taxon>
        <taxon>Gammaproteobacteria</taxon>
        <taxon>Oceanospirillales</taxon>
        <taxon>Saccharospirillaceae</taxon>
        <taxon>Saccharospirillum</taxon>
    </lineage>
</organism>
<dbReference type="EMBL" id="BMXR01000006">
    <property type="protein sequence ID" value="GGX57076.1"/>
    <property type="molecule type" value="Genomic_DNA"/>
</dbReference>
<reference evidence="2" key="1">
    <citation type="journal article" date="2014" name="Int. J. Syst. Evol. Microbiol.">
        <title>Complete genome sequence of Corynebacterium casei LMG S-19264T (=DSM 44701T), isolated from a smear-ripened cheese.</title>
        <authorList>
            <consortium name="US DOE Joint Genome Institute (JGI-PGF)"/>
            <person name="Walter F."/>
            <person name="Albersmeier A."/>
            <person name="Kalinowski J."/>
            <person name="Ruckert C."/>
        </authorList>
    </citation>
    <scope>NUCLEOTIDE SEQUENCE</scope>
    <source>
        <strain evidence="2">KCTC 22169</strain>
    </source>
</reference>
<dbReference type="AlphaFoldDB" id="A0A918KBF1"/>
<evidence type="ECO:0000313" key="3">
    <source>
        <dbReference type="Proteomes" id="UP000626148"/>
    </source>
</evidence>
<feature type="transmembrane region" description="Helical" evidence="1">
    <location>
        <begin position="12"/>
        <end position="31"/>
    </location>
</feature>